<reference evidence="13 14" key="1">
    <citation type="submission" date="2021-09" db="EMBL/GenBank/DDBJ databases">
        <title>Genomic insights and catalytic innovation underlie evolution of tropane alkaloids biosynthesis.</title>
        <authorList>
            <person name="Wang Y.-J."/>
            <person name="Tian T."/>
            <person name="Huang J.-P."/>
            <person name="Huang S.-X."/>
        </authorList>
    </citation>
    <scope>NUCLEOTIDE SEQUENCE [LARGE SCALE GENOMIC DNA]</scope>
    <source>
        <strain evidence="13">KIB-2018</strain>
        <tissue evidence="13">Leaf</tissue>
    </source>
</reference>
<evidence type="ECO:0000256" key="11">
    <source>
        <dbReference type="PIRSR" id="PIRSR602401-1"/>
    </source>
</evidence>
<dbReference type="InterPro" id="IPR001128">
    <property type="entry name" value="Cyt_P450"/>
</dbReference>
<keyword evidence="8 11" id="KW-0408">Iron</keyword>
<keyword evidence="5 11" id="KW-0479">Metal-binding</keyword>
<keyword evidence="7 12" id="KW-0560">Oxidoreductase</keyword>
<keyword evidence="9 12" id="KW-0503">Monooxygenase</keyword>
<proteinExistence type="inferred from homology"/>
<dbReference type="PANTHER" id="PTHR47947:SF62">
    <property type="entry name" value="CYTOCHROME P450, FAMILY 81, SUBFAMILY D, POLYPEPTIDE 5"/>
    <property type="match status" value="1"/>
</dbReference>
<dbReference type="GO" id="GO:0016705">
    <property type="term" value="F:oxidoreductase activity, acting on paired donors, with incorporation or reduction of molecular oxygen"/>
    <property type="evidence" value="ECO:0007669"/>
    <property type="project" value="InterPro"/>
</dbReference>
<evidence type="ECO:0000256" key="8">
    <source>
        <dbReference type="ARBA" id="ARBA00023004"/>
    </source>
</evidence>
<accession>A0AAV8TFL4</accession>
<dbReference type="InterPro" id="IPR017972">
    <property type="entry name" value="Cyt_P450_CS"/>
</dbReference>
<dbReference type="GO" id="GO:0016020">
    <property type="term" value="C:membrane"/>
    <property type="evidence" value="ECO:0007669"/>
    <property type="project" value="UniProtKB-SubCell"/>
</dbReference>
<dbReference type="Proteomes" id="UP001159364">
    <property type="component" value="Linkage Group LG05"/>
</dbReference>
<comment type="cofactor">
    <cofactor evidence="11">
        <name>heme</name>
        <dbReference type="ChEBI" id="CHEBI:30413"/>
    </cofactor>
</comment>
<evidence type="ECO:0000256" key="1">
    <source>
        <dbReference type="ARBA" id="ARBA00004167"/>
    </source>
</evidence>
<evidence type="ECO:0000313" key="13">
    <source>
        <dbReference type="EMBL" id="KAJ8765606.1"/>
    </source>
</evidence>
<evidence type="ECO:0000256" key="4">
    <source>
        <dbReference type="ARBA" id="ARBA00022692"/>
    </source>
</evidence>
<organism evidence="13 14">
    <name type="scientific">Erythroxylum novogranatense</name>
    <dbReference type="NCBI Taxonomy" id="1862640"/>
    <lineage>
        <taxon>Eukaryota</taxon>
        <taxon>Viridiplantae</taxon>
        <taxon>Streptophyta</taxon>
        <taxon>Embryophyta</taxon>
        <taxon>Tracheophyta</taxon>
        <taxon>Spermatophyta</taxon>
        <taxon>Magnoliopsida</taxon>
        <taxon>eudicotyledons</taxon>
        <taxon>Gunneridae</taxon>
        <taxon>Pentapetalae</taxon>
        <taxon>rosids</taxon>
        <taxon>fabids</taxon>
        <taxon>Malpighiales</taxon>
        <taxon>Erythroxylaceae</taxon>
        <taxon>Erythroxylum</taxon>
    </lineage>
</organism>
<protein>
    <recommendedName>
        <fullName evidence="15">Cytochrome P450</fullName>
    </recommendedName>
</protein>
<evidence type="ECO:0000256" key="10">
    <source>
        <dbReference type="ARBA" id="ARBA00023136"/>
    </source>
</evidence>
<dbReference type="InterPro" id="IPR002401">
    <property type="entry name" value="Cyt_P450_E_grp-I"/>
</dbReference>
<keyword evidence="6" id="KW-1133">Transmembrane helix</keyword>
<dbReference type="Gene3D" id="1.10.630.10">
    <property type="entry name" value="Cytochrome P450"/>
    <property type="match status" value="1"/>
</dbReference>
<feature type="binding site" description="axial binding residue" evidence="11">
    <location>
        <position position="435"/>
    </location>
    <ligand>
        <name>heme</name>
        <dbReference type="ChEBI" id="CHEBI:30413"/>
    </ligand>
    <ligandPart>
        <name>Fe</name>
        <dbReference type="ChEBI" id="CHEBI:18248"/>
    </ligandPart>
</feature>
<dbReference type="GO" id="GO:0020037">
    <property type="term" value="F:heme binding"/>
    <property type="evidence" value="ECO:0007669"/>
    <property type="project" value="InterPro"/>
</dbReference>
<name>A0AAV8TFL4_9ROSI</name>
<comment type="similarity">
    <text evidence="2 12">Belongs to the cytochrome P450 family.</text>
</comment>
<dbReference type="CDD" id="cd20653">
    <property type="entry name" value="CYP81"/>
    <property type="match status" value="1"/>
</dbReference>
<dbReference type="AlphaFoldDB" id="A0AAV8TFL4"/>
<keyword evidence="3 11" id="KW-0349">Heme</keyword>
<dbReference type="PANTHER" id="PTHR47947">
    <property type="entry name" value="CYTOCHROME P450 82C3-RELATED"/>
    <property type="match status" value="1"/>
</dbReference>
<evidence type="ECO:0000256" key="7">
    <source>
        <dbReference type="ARBA" id="ARBA00023002"/>
    </source>
</evidence>
<sequence>MADALLYLALSLLFIFLAANFYRTRTSRNLPPSPPAFPIIGHLHLQKPPMFKTYHKLALKYGPIFSLRYGSQRLVIVSSASMVEQCFTKNDVVLANRPKRLVGKHFGYNFTSVDTASYGEHWRNLRRIGSNEFFSNAPANMLIANVVKDEVLQLVTKLSRDTLHGFAKAELQTHFQELTFNVIMRMVTGKKYRPGDDSEEEAKEFKKLVRDMSIFYDTSNPGDFFPIWNWIDGGHFEKSMMALAKKLDAFMQGIINEHRSKLQADSARSAVNSFLLMQKSDPEYFTDEIIKGYILILFIAGTDAVSVTSEWATSLLLNNPEKLKKLIEELDNEVGQERLLDDSDLPKLPYLQNIISETLRMYPAVPIIDPHVASEDIVIGGYNIQRGTVFLANAWSLHRDPELWDDPNTFKPERFYTDDGSAYKYMPFGLGRRSCPGKNIAYRVMGLTVGSLIQCFDWKRVSDELVNMAEGSGMSLRKVVPLEALVRARPVLKKTVSDIGVAH</sequence>
<evidence type="ECO:0000256" key="6">
    <source>
        <dbReference type="ARBA" id="ARBA00022989"/>
    </source>
</evidence>
<evidence type="ECO:0008006" key="15">
    <source>
        <dbReference type="Google" id="ProtNLM"/>
    </source>
</evidence>
<dbReference type="PROSITE" id="PS00086">
    <property type="entry name" value="CYTOCHROME_P450"/>
    <property type="match status" value="1"/>
</dbReference>
<dbReference type="GO" id="GO:0005506">
    <property type="term" value="F:iron ion binding"/>
    <property type="evidence" value="ECO:0007669"/>
    <property type="project" value="InterPro"/>
</dbReference>
<evidence type="ECO:0000256" key="12">
    <source>
        <dbReference type="RuleBase" id="RU000461"/>
    </source>
</evidence>
<evidence type="ECO:0000313" key="14">
    <source>
        <dbReference type="Proteomes" id="UP001159364"/>
    </source>
</evidence>
<evidence type="ECO:0000256" key="5">
    <source>
        <dbReference type="ARBA" id="ARBA00022723"/>
    </source>
</evidence>
<evidence type="ECO:0000256" key="3">
    <source>
        <dbReference type="ARBA" id="ARBA00022617"/>
    </source>
</evidence>
<dbReference type="InterPro" id="IPR036396">
    <property type="entry name" value="Cyt_P450_sf"/>
</dbReference>
<dbReference type="FunFam" id="1.10.630.10:FF:000081">
    <property type="entry name" value="Cytochrome P450 CYP81N5"/>
    <property type="match status" value="1"/>
</dbReference>
<dbReference type="PRINTS" id="PR00385">
    <property type="entry name" value="P450"/>
</dbReference>
<dbReference type="PRINTS" id="PR00463">
    <property type="entry name" value="EP450I"/>
</dbReference>
<dbReference type="Pfam" id="PF00067">
    <property type="entry name" value="p450"/>
    <property type="match status" value="1"/>
</dbReference>
<gene>
    <name evidence="13" type="ORF">K2173_014728</name>
</gene>
<comment type="subcellular location">
    <subcellularLocation>
        <location evidence="1">Membrane</location>
        <topology evidence="1">Single-pass membrane protein</topology>
    </subcellularLocation>
</comment>
<evidence type="ECO:0000256" key="2">
    <source>
        <dbReference type="ARBA" id="ARBA00010617"/>
    </source>
</evidence>
<dbReference type="GO" id="GO:0004497">
    <property type="term" value="F:monooxygenase activity"/>
    <property type="evidence" value="ECO:0007669"/>
    <property type="project" value="UniProtKB-KW"/>
</dbReference>
<keyword evidence="14" id="KW-1185">Reference proteome</keyword>
<keyword evidence="10" id="KW-0472">Membrane</keyword>
<keyword evidence="4" id="KW-0812">Transmembrane</keyword>
<dbReference type="InterPro" id="IPR050651">
    <property type="entry name" value="Plant_Cytochrome_P450_Monoox"/>
</dbReference>
<evidence type="ECO:0000256" key="9">
    <source>
        <dbReference type="ARBA" id="ARBA00023033"/>
    </source>
</evidence>
<dbReference type="SUPFAM" id="SSF48264">
    <property type="entry name" value="Cytochrome P450"/>
    <property type="match status" value="1"/>
</dbReference>
<comment type="caution">
    <text evidence="13">The sequence shown here is derived from an EMBL/GenBank/DDBJ whole genome shotgun (WGS) entry which is preliminary data.</text>
</comment>
<dbReference type="EMBL" id="JAIWQS010000005">
    <property type="protein sequence ID" value="KAJ8765606.1"/>
    <property type="molecule type" value="Genomic_DNA"/>
</dbReference>